<dbReference type="Proteomes" id="UP000011518">
    <property type="component" value="Unassembled WGS sequence"/>
</dbReference>
<dbReference type="AlphaFoldDB" id="L9JGY7"/>
<feature type="compositionally biased region" description="Low complexity" evidence="1">
    <location>
        <begin position="8"/>
        <end position="26"/>
    </location>
</feature>
<keyword evidence="3" id="KW-1185">Reference proteome</keyword>
<accession>L9JGY7</accession>
<feature type="compositionally biased region" description="Low complexity" evidence="1">
    <location>
        <begin position="75"/>
        <end position="87"/>
    </location>
</feature>
<evidence type="ECO:0000313" key="3">
    <source>
        <dbReference type="Proteomes" id="UP000011518"/>
    </source>
</evidence>
<name>L9JGY7_TUPCH</name>
<feature type="region of interest" description="Disordered" evidence="1">
    <location>
        <begin position="116"/>
        <end position="136"/>
    </location>
</feature>
<organism evidence="2 3">
    <name type="scientific">Tupaia chinensis</name>
    <name type="common">Chinese tree shrew</name>
    <name type="synonym">Tupaia belangeri chinensis</name>
    <dbReference type="NCBI Taxonomy" id="246437"/>
    <lineage>
        <taxon>Eukaryota</taxon>
        <taxon>Metazoa</taxon>
        <taxon>Chordata</taxon>
        <taxon>Craniata</taxon>
        <taxon>Vertebrata</taxon>
        <taxon>Euteleostomi</taxon>
        <taxon>Mammalia</taxon>
        <taxon>Eutheria</taxon>
        <taxon>Euarchontoglires</taxon>
        <taxon>Scandentia</taxon>
        <taxon>Tupaiidae</taxon>
        <taxon>Tupaia</taxon>
    </lineage>
</organism>
<sequence length="136" mass="13897">MSPGEGAPPSVGCGPSSSVTAASAAAPEQLPKPQTPGLAQVVGWDKARKVLEVAPEQGPCTPNGLRLVTAHRGLPAGPAGESPSSVPVSPPCQEFPGNRSRMCVVKKARTCQLVTAREEQAKQNPARAEGRAGPLM</sequence>
<gene>
    <name evidence="2" type="ORF">TREES_T100016316</name>
</gene>
<protein>
    <submittedName>
        <fullName evidence="2">Uncharacterized protein</fullName>
    </submittedName>
</protein>
<reference evidence="3" key="2">
    <citation type="journal article" date="2013" name="Nat. Commun.">
        <title>Genome of the Chinese tree shrew.</title>
        <authorList>
            <person name="Fan Y."/>
            <person name="Huang Z.Y."/>
            <person name="Cao C.C."/>
            <person name="Chen C.S."/>
            <person name="Chen Y.X."/>
            <person name="Fan D.D."/>
            <person name="He J."/>
            <person name="Hou H.L."/>
            <person name="Hu L."/>
            <person name="Hu X.T."/>
            <person name="Jiang X.T."/>
            <person name="Lai R."/>
            <person name="Lang Y.S."/>
            <person name="Liang B."/>
            <person name="Liao S.G."/>
            <person name="Mu D."/>
            <person name="Ma Y.Y."/>
            <person name="Niu Y.Y."/>
            <person name="Sun X.Q."/>
            <person name="Xia J.Q."/>
            <person name="Xiao J."/>
            <person name="Xiong Z.Q."/>
            <person name="Xu L."/>
            <person name="Yang L."/>
            <person name="Zhang Y."/>
            <person name="Zhao W."/>
            <person name="Zhao X.D."/>
            <person name="Zheng Y.T."/>
            <person name="Zhou J.M."/>
            <person name="Zhu Y.B."/>
            <person name="Zhang G.J."/>
            <person name="Wang J."/>
            <person name="Yao Y.G."/>
        </authorList>
    </citation>
    <scope>NUCLEOTIDE SEQUENCE [LARGE SCALE GENOMIC DNA]</scope>
</reference>
<proteinExistence type="predicted"/>
<evidence type="ECO:0000256" key="1">
    <source>
        <dbReference type="SAM" id="MobiDB-lite"/>
    </source>
</evidence>
<feature type="region of interest" description="Disordered" evidence="1">
    <location>
        <begin position="55"/>
        <end position="92"/>
    </location>
</feature>
<evidence type="ECO:0000313" key="2">
    <source>
        <dbReference type="EMBL" id="ELW48322.1"/>
    </source>
</evidence>
<dbReference type="InParanoid" id="L9JGY7"/>
<dbReference type="EMBL" id="KB321063">
    <property type="protein sequence ID" value="ELW48322.1"/>
    <property type="molecule type" value="Genomic_DNA"/>
</dbReference>
<reference evidence="3" key="1">
    <citation type="submission" date="2012-07" db="EMBL/GenBank/DDBJ databases">
        <title>Genome of the Chinese tree shrew, a rising model animal genetically related to primates.</title>
        <authorList>
            <person name="Zhang G."/>
            <person name="Fan Y."/>
            <person name="Yao Y."/>
            <person name="Huang Z."/>
        </authorList>
    </citation>
    <scope>NUCLEOTIDE SEQUENCE [LARGE SCALE GENOMIC DNA]</scope>
</reference>
<feature type="region of interest" description="Disordered" evidence="1">
    <location>
        <begin position="1"/>
        <end position="37"/>
    </location>
</feature>